<sequence>MSTSISIFTLGRVLVGIGSGVVGVAIPAYLAEISTEKIRGSLGIGLELSQMLGIFVSQGLCIPFIGIPGWRWLMGGTIGPALLQLCLLPFCIETPRFLILKGDMTKARASLERLRRGYHIEFEFQEMIDSQKVPTASRVSLCSRNSCASPVIPKAPMSLKSPTSPVSLKCPTSPISLKSPVSPRSPVSFKCPASPRSPVSFKSPVSPRSSVGPMTSIRMSKIGPSLEAGVTVIETMKPLNIFQILRDHKLRSAALVGISLFAFQPLSGIIGIVYYSTAIFERVFGPRKAEFVTVGIAAMNMIMTFISAVVIERAGRKTLLLISEVGMVLSSIILVFSSLYSIDSAVVAGG</sequence>
<feature type="transmembrane region" description="Helical" evidence="6">
    <location>
        <begin position="253"/>
        <end position="276"/>
    </location>
</feature>
<dbReference type="PANTHER" id="PTHR23503:SF8">
    <property type="entry name" value="FACILITATED GLUCOSE TRANSPORTER PROTEIN 1"/>
    <property type="match status" value="1"/>
</dbReference>
<evidence type="ECO:0000256" key="3">
    <source>
        <dbReference type="ARBA" id="ARBA00022692"/>
    </source>
</evidence>
<evidence type="ECO:0000259" key="7">
    <source>
        <dbReference type="PROSITE" id="PS50850"/>
    </source>
</evidence>
<feature type="transmembrane region" description="Helical" evidence="6">
    <location>
        <begin position="291"/>
        <end position="311"/>
    </location>
</feature>
<dbReference type="InterPro" id="IPR036259">
    <property type="entry name" value="MFS_trans_sf"/>
</dbReference>
<reference evidence="8 9" key="1">
    <citation type="submission" date="2023-04" db="EMBL/GenBank/DDBJ databases">
        <title>Genome of Basidiobolus ranarum AG-B5.</title>
        <authorList>
            <person name="Stajich J.E."/>
            <person name="Carter-House D."/>
            <person name="Gryganskyi A."/>
        </authorList>
    </citation>
    <scope>NUCLEOTIDE SEQUENCE [LARGE SCALE GENOMIC DNA]</scope>
    <source>
        <strain evidence="8 9">AG-B5</strain>
    </source>
</reference>
<dbReference type="PANTHER" id="PTHR23503">
    <property type="entry name" value="SOLUTE CARRIER FAMILY 2"/>
    <property type="match status" value="1"/>
</dbReference>
<evidence type="ECO:0000256" key="4">
    <source>
        <dbReference type="ARBA" id="ARBA00022989"/>
    </source>
</evidence>
<dbReference type="Proteomes" id="UP001479436">
    <property type="component" value="Unassembled WGS sequence"/>
</dbReference>
<feature type="transmembrane region" description="Helical" evidence="6">
    <location>
        <begin position="72"/>
        <end position="92"/>
    </location>
</feature>
<dbReference type="PROSITE" id="PS00216">
    <property type="entry name" value="SUGAR_TRANSPORT_1"/>
    <property type="match status" value="1"/>
</dbReference>
<keyword evidence="5 6" id="KW-0472">Membrane</keyword>
<evidence type="ECO:0000256" key="1">
    <source>
        <dbReference type="ARBA" id="ARBA00004141"/>
    </source>
</evidence>
<feature type="transmembrane region" description="Helical" evidence="6">
    <location>
        <begin position="318"/>
        <end position="342"/>
    </location>
</feature>
<dbReference type="Pfam" id="PF00083">
    <property type="entry name" value="Sugar_tr"/>
    <property type="match status" value="2"/>
</dbReference>
<dbReference type="Gene3D" id="1.20.1250.20">
    <property type="entry name" value="MFS general substrate transporter like domains"/>
    <property type="match status" value="2"/>
</dbReference>
<evidence type="ECO:0000256" key="5">
    <source>
        <dbReference type="ARBA" id="ARBA00023136"/>
    </source>
</evidence>
<comment type="subcellular location">
    <subcellularLocation>
        <location evidence="1">Membrane</location>
        <topology evidence="1">Multi-pass membrane protein</topology>
    </subcellularLocation>
</comment>
<feature type="transmembrane region" description="Helical" evidence="6">
    <location>
        <begin position="42"/>
        <end position="66"/>
    </location>
</feature>
<dbReference type="InterPro" id="IPR045263">
    <property type="entry name" value="GLUT"/>
</dbReference>
<keyword evidence="9" id="KW-1185">Reference proteome</keyword>
<dbReference type="PROSITE" id="PS50850">
    <property type="entry name" value="MFS"/>
    <property type="match status" value="1"/>
</dbReference>
<gene>
    <name evidence="8" type="primary">HGT20_17</name>
    <name evidence="8" type="ORF">K7432_010739</name>
</gene>
<organism evidence="8 9">
    <name type="scientific">Basidiobolus ranarum</name>
    <dbReference type="NCBI Taxonomy" id="34480"/>
    <lineage>
        <taxon>Eukaryota</taxon>
        <taxon>Fungi</taxon>
        <taxon>Fungi incertae sedis</taxon>
        <taxon>Zoopagomycota</taxon>
        <taxon>Entomophthoromycotina</taxon>
        <taxon>Basidiobolomycetes</taxon>
        <taxon>Basidiobolales</taxon>
        <taxon>Basidiobolaceae</taxon>
        <taxon>Basidiobolus</taxon>
    </lineage>
</organism>
<dbReference type="EMBL" id="JASJQH010007637">
    <property type="protein sequence ID" value="KAK9703434.1"/>
    <property type="molecule type" value="Genomic_DNA"/>
</dbReference>
<dbReference type="InterPro" id="IPR005829">
    <property type="entry name" value="Sugar_transporter_CS"/>
</dbReference>
<feature type="domain" description="Major facilitator superfamily (MFS) profile" evidence="7">
    <location>
        <begin position="1"/>
        <end position="350"/>
    </location>
</feature>
<accession>A0ABR2VVZ0</accession>
<evidence type="ECO:0000256" key="6">
    <source>
        <dbReference type="SAM" id="Phobius"/>
    </source>
</evidence>
<protein>
    <submittedName>
        <fullName evidence="8">Bifunctional purine biosynthesis protein PurH</fullName>
    </submittedName>
</protein>
<dbReference type="SUPFAM" id="SSF103473">
    <property type="entry name" value="MFS general substrate transporter"/>
    <property type="match status" value="1"/>
</dbReference>
<keyword evidence="2" id="KW-0813">Transport</keyword>
<name>A0ABR2VVZ0_9FUNG</name>
<proteinExistence type="predicted"/>
<dbReference type="InterPro" id="IPR020846">
    <property type="entry name" value="MFS_dom"/>
</dbReference>
<dbReference type="InterPro" id="IPR005828">
    <property type="entry name" value="MFS_sugar_transport-like"/>
</dbReference>
<keyword evidence="4 6" id="KW-1133">Transmembrane helix</keyword>
<evidence type="ECO:0000313" key="9">
    <source>
        <dbReference type="Proteomes" id="UP001479436"/>
    </source>
</evidence>
<dbReference type="PROSITE" id="PS00217">
    <property type="entry name" value="SUGAR_TRANSPORT_2"/>
    <property type="match status" value="1"/>
</dbReference>
<comment type="caution">
    <text evidence="8">The sequence shown here is derived from an EMBL/GenBank/DDBJ whole genome shotgun (WGS) entry which is preliminary data.</text>
</comment>
<evidence type="ECO:0000313" key="8">
    <source>
        <dbReference type="EMBL" id="KAK9703434.1"/>
    </source>
</evidence>
<keyword evidence="3 6" id="KW-0812">Transmembrane</keyword>
<evidence type="ECO:0000256" key="2">
    <source>
        <dbReference type="ARBA" id="ARBA00022448"/>
    </source>
</evidence>
<feature type="transmembrane region" description="Helical" evidence="6">
    <location>
        <begin position="6"/>
        <end position="30"/>
    </location>
</feature>